<dbReference type="AlphaFoldDB" id="A0A0A8Z1A1"/>
<reference evidence="2" key="2">
    <citation type="journal article" date="2015" name="Data Brief">
        <title>Shoot transcriptome of the giant reed, Arundo donax.</title>
        <authorList>
            <person name="Barrero R.A."/>
            <person name="Guerrero F.D."/>
            <person name="Moolhuijzen P."/>
            <person name="Goolsby J.A."/>
            <person name="Tidwell J."/>
            <person name="Bellgard S.E."/>
            <person name="Bellgard M.I."/>
        </authorList>
    </citation>
    <scope>NUCLEOTIDE SEQUENCE</scope>
    <source>
        <tissue evidence="2">Shoot tissue taken approximately 20 cm above the soil surface</tissue>
    </source>
</reference>
<sequence>MPAAVVFPLAPILAALLVEDEIVSHVDVLGHRVEHPVHLGACLVANEDHGNRAIVQLGLVRLRLLHGRQAPKCAKEAHRAASCHARPHTVSCRRAPWWECVSGGRRPW</sequence>
<reference evidence="2" key="1">
    <citation type="submission" date="2014-09" db="EMBL/GenBank/DDBJ databases">
        <authorList>
            <person name="Magalhaes I.L.F."/>
            <person name="Oliveira U."/>
            <person name="Santos F.R."/>
            <person name="Vidigal T.H.D.A."/>
            <person name="Brescovit A.D."/>
            <person name="Santos A.J."/>
        </authorList>
    </citation>
    <scope>NUCLEOTIDE SEQUENCE</scope>
    <source>
        <tissue evidence="2">Shoot tissue taken approximately 20 cm above the soil surface</tissue>
    </source>
</reference>
<dbReference type="EMBL" id="GBRH01269288">
    <property type="protein sequence ID" value="JAD28607.1"/>
    <property type="molecule type" value="Transcribed_RNA"/>
</dbReference>
<name>A0A0A8Z1A1_ARUDO</name>
<protein>
    <recommendedName>
        <fullName evidence="3">Secreted protein</fullName>
    </recommendedName>
</protein>
<feature type="signal peptide" evidence="1">
    <location>
        <begin position="1"/>
        <end position="15"/>
    </location>
</feature>
<keyword evidence="1" id="KW-0732">Signal</keyword>
<evidence type="ECO:0008006" key="3">
    <source>
        <dbReference type="Google" id="ProtNLM"/>
    </source>
</evidence>
<evidence type="ECO:0000313" key="2">
    <source>
        <dbReference type="EMBL" id="JAD28607.1"/>
    </source>
</evidence>
<feature type="chain" id="PRO_5013062531" description="Secreted protein" evidence="1">
    <location>
        <begin position="16"/>
        <end position="108"/>
    </location>
</feature>
<organism evidence="2">
    <name type="scientific">Arundo donax</name>
    <name type="common">Giant reed</name>
    <name type="synonym">Donax arundinaceus</name>
    <dbReference type="NCBI Taxonomy" id="35708"/>
    <lineage>
        <taxon>Eukaryota</taxon>
        <taxon>Viridiplantae</taxon>
        <taxon>Streptophyta</taxon>
        <taxon>Embryophyta</taxon>
        <taxon>Tracheophyta</taxon>
        <taxon>Spermatophyta</taxon>
        <taxon>Magnoliopsida</taxon>
        <taxon>Liliopsida</taxon>
        <taxon>Poales</taxon>
        <taxon>Poaceae</taxon>
        <taxon>PACMAD clade</taxon>
        <taxon>Arundinoideae</taxon>
        <taxon>Arundineae</taxon>
        <taxon>Arundo</taxon>
    </lineage>
</organism>
<evidence type="ECO:0000256" key="1">
    <source>
        <dbReference type="SAM" id="SignalP"/>
    </source>
</evidence>
<proteinExistence type="predicted"/>
<accession>A0A0A8Z1A1</accession>